<protein>
    <submittedName>
        <fullName evidence="6">FAD-dependent oxidoreductase</fullName>
    </submittedName>
</protein>
<dbReference type="PANTHER" id="PTHR43563:SF1">
    <property type="entry name" value="AMINE OXIDASE [FLAVIN-CONTAINING] B"/>
    <property type="match status" value="1"/>
</dbReference>
<evidence type="ECO:0000256" key="2">
    <source>
        <dbReference type="ARBA" id="ARBA00005995"/>
    </source>
</evidence>
<dbReference type="GO" id="GO:0016491">
    <property type="term" value="F:oxidoreductase activity"/>
    <property type="evidence" value="ECO:0007669"/>
    <property type="project" value="UniProtKB-KW"/>
</dbReference>
<organism evidence="6 7">
    <name type="scientific">Aeromicrobium yanjiei</name>
    <dbReference type="NCBI Taxonomy" id="2662028"/>
    <lineage>
        <taxon>Bacteria</taxon>
        <taxon>Bacillati</taxon>
        <taxon>Actinomycetota</taxon>
        <taxon>Actinomycetes</taxon>
        <taxon>Propionibacteriales</taxon>
        <taxon>Nocardioidaceae</taxon>
        <taxon>Aeromicrobium</taxon>
    </lineage>
</organism>
<feature type="binding site" evidence="4">
    <location>
        <position position="16"/>
    </location>
    <ligand>
        <name>FAD</name>
        <dbReference type="ChEBI" id="CHEBI:57692"/>
    </ligand>
</feature>
<accession>A0A5Q2MG13</accession>
<dbReference type="InterPro" id="IPR050703">
    <property type="entry name" value="Flavin_MAO"/>
</dbReference>
<feature type="binding site" evidence="4">
    <location>
        <position position="235"/>
    </location>
    <ligand>
        <name>FAD</name>
        <dbReference type="ChEBI" id="CHEBI:57692"/>
    </ligand>
</feature>
<dbReference type="KEGG" id="aef:GEV26_04340"/>
<dbReference type="Pfam" id="PF01593">
    <property type="entry name" value="Amino_oxidase"/>
    <property type="match status" value="1"/>
</dbReference>
<feature type="domain" description="Amine oxidase" evidence="5">
    <location>
        <begin position="16"/>
        <end position="447"/>
    </location>
</feature>
<evidence type="ECO:0000313" key="7">
    <source>
        <dbReference type="Proteomes" id="UP000392064"/>
    </source>
</evidence>
<dbReference type="RefSeq" id="WP_153651924.1">
    <property type="nucleotide sequence ID" value="NZ_CP045737.1"/>
</dbReference>
<dbReference type="SUPFAM" id="SSF54373">
    <property type="entry name" value="FAD-linked reductases, C-terminal domain"/>
    <property type="match status" value="1"/>
</dbReference>
<dbReference type="Proteomes" id="UP000392064">
    <property type="component" value="Chromosome"/>
</dbReference>
<evidence type="ECO:0000256" key="1">
    <source>
        <dbReference type="ARBA" id="ARBA00001974"/>
    </source>
</evidence>
<proteinExistence type="inferred from homology"/>
<evidence type="ECO:0000313" key="6">
    <source>
        <dbReference type="EMBL" id="QGG40653.1"/>
    </source>
</evidence>
<dbReference type="SUPFAM" id="SSF51905">
    <property type="entry name" value="FAD/NAD(P)-binding domain"/>
    <property type="match status" value="1"/>
</dbReference>
<feature type="binding site" evidence="4">
    <location>
        <position position="340"/>
    </location>
    <ligand>
        <name>substrate</name>
    </ligand>
</feature>
<comment type="cofactor">
    <cofactor evidence="1">
        <name>FAD</name>
        <dbReference type="ChEBI" id="CHEBI:57692"/>
    </cofactor>
</comment>
<comment type="similarity">
    <text evidence="2">Belongs to the flavin monoamine oxidase family.</text>
</comment>
<dbReference type="PANTHER" id="PTHR43563">
    <property type="entry name" value="AMINE OXIDASE"/>
    <property type="match status" value="1"/>
</dbReference>
<dbReference type="InterPro" id="IPR036188">
    <property type="entry name" value="FAD/NAD-bd_sf"/>
</dbReference>
<dbReference type="InterPro" id="IPR002937">
    <property type="entry name" value="Amino_oxidase"/>
</dbReference>
<sequence>MADKQVDVLVVGAGATGLSAAYALQRAGRSVLVLESRDRVGGRLWTDEVDGVDLEIGGQWVSPDQEALLAMLDELGLETFERHREGESVYVGLDGERRTFTGEVLPVAPAVEAEMNRLTERLDELSAQMDPARPWDMAGAAELDHVTFRAWLDAQCEHEEARDNIAMFIAQAMLTKPVHTFSALQAVHMAASAGSFSNLVDSEFILDRRVIGGLQQVPLQLAARLGDVVCTAHDVEKVRWHDGGVTVTSGDLTVSARHLVLAIPPTAVTRVRFEPPLPSIQRETRQHQSFGQVIKVHATYETPFWRDAGLSGTAFSPYLTVHEAYDNTNHDEERGTLVGFVSDVQADAVLALDPDQRRGIILESLQTYFGPGAGTPLTYFESDWTSEELGSGAYGASFDLGGMTRFGPRLREPAGPIQIGSSDVAGLGFQHVDGALRVGAELAQHIIDS</sequence>
<dbReference type="PRINTS" id="PR00757">
    <property type="entry name" value="AMINEOXDASEF"/>
</dbReference>
<dbReference type="AlphaFoldDB" id="A0A5Q2MG13"/>
<dbReference type="Gene3D" id="3.50.50.60">
    <property type="entry name" value="FAD/NAD(P)-binding domain"/>
    <property type="match status" value="1"/>
</dbReference>
<dbReference type="EMBL" id="CP045737">
    <property type="protein sequence ID" value="QGG40653.1"/>
    <property type="molecule type" value="Genomic_DNA"/>
</dbReference>
<reference evidence="6 7" key="1">
    <citation type="submission" date="2019-11" db="EMBL/GenBank/DDBJ databases">
        <authorList>
            <person name="Li J."/>
        </authorList>
    </citation>
    <scope>NUCLEOTIDE SEQUENCE [LARGE SCALE GENOMIC DNA]</scope>
    <source>
        <strain evidence="6 7">MF47</strain>
    </source>
</reference>
<evidence type="ECO:0000259" key="5">
    <source>
        <dbReference type="Pfam" id="PF01593"/>
    </source>
</evidence>
<gene>
    <name evidence="6" type="ORF">GEV26_04340</name>
</gene>
<evidence type="ECO:0000256" key="3">
    <source>
        <dbReference type="ARBA" id="ARBA00023002"/>
    </source>
</evidence>
<evidence type="ECO:0000256" key="4">
    <source>
        <dbReference type="PIRSR" id="PIRSR601613-1"/>
    </source>
</evidence>
<dbReference type="InterPro" id="IPR001613">
    <property type="entry name" value="Flavin_amine_oxidase"/>
</dbReference>
<name>A0A5Q2MG13_9ACTN</name>
<keyword evidence="7" id="KW-1185">Reference proteome</keyword>
<keyword evidence="3" id="KW-0560">Oxidoreductase</keyword>